<dbReference type="GO" id="GO:0005739">
    <property type="term" value="C:mitochondrion"/>
    <property type="evidence" value="ECO:0000318"/>
    <property type="project" value="GO_Central"/>
</dbReference>
<dbReference type="InterPro" id="IPR012577">
    <property type="entry name" value="NIPSNAP"/>
</dbReference>
<keyword evidence="5" id="KW-1185">Reference proteome</keyword>
<accession>A0A494G9B3</accession>
<dbReference type="EnsemblPlants" id="Solyc00g031387.1.1">
    <property type="protein sequence ID" value="Solyc00g031387.1.1"/>
    <property type="gene ID" value="Solyc00g031387.1"/>
</dbReference>
<proteinExistence type="inferred from homology"/>
<dbReference type="Gene3D" id="3.30.70.100">
    <property type="match status" value="1"/>
</dbReference>
<dbReference type="Pfam" id="PF07978">
    <property type="entry name" value="NIPSNAP"/>
    <property type="match status" value="1"/>
</dbReference>
<feature type="domain" description="NIPSNAP" evidence="3">
    <location>
        <begin position="3"/>
        <end position="101"/>
    </location>
</feature>
<dbReference type="GO" id="GO:0000423">
    <property type="term" value="P:mitophagy"/>
    <property type="evidence" value="ECO:0007669"/>
    <property type="project" value="UniProtKB-ARBA"/>
</dbReference>
<dbReference type="InParanoid" id="A0A494G9B3"/>
<evidence type="ECO:0000256" key="1">
    <source>
        <dbReference type="ARBA" id="ARBA00005291"/>
    </source>
</evidence>
<dbReference type="InterPro" id="IPR051557">
    <property type="entry name" value="NipSnap_domain"/>
</dbReference>
<evidence type="ECO:0000313" key="4">
    <source>
        <dbReference type="EnsemblPlants" id="Solyc00g031387.1.1"/>
    </source>
</evidence>
<protein>
    <recommendedName>
        <fullName evidence="3">NIPSNAP domain-containing protein</fullName>
    </recommendedName>
</protein>
<dbReference type="Gramene" id="Solyc00g031387.1.1">
    <property type="protein sequence ID" value="Solyc00g031387.1.1"/>
    <property type="gene ID" value="Solyc00g031387.1"/>
</dbReference>
<reference evidence="4" key="1">
    <citation type="journal article" date="2012" name="Nature">
        <title>The tomato genome sequence provides insights into fleshy fruit evolution.</title>
        <authorList>
            <consortium name="Tomato Genome Consortium"/>
        </authorList>
    </citation>
    <scope>NUCLEOTIDE SEQUENCE [LARGE SCALE GENOMIC DNA]</scope>
    <source>
        <strain evidence="4">cv. Heinz 1706</strain>
    </source>
</reference>
<feature type="region of interest" description="Disordered" evidence="2">
    <location>
        <begin position="98"/>
        <end position="117"/>
    </location>
</feature>
<evidence type="ECO:0000313" key="5">
    <source>
        <dbReference type="Proteomes" id="UP000004994"/>
    </source>
</evidence>
<comment type="similarity">
    <text evidence="1">Belongs to the NipSnap family.</text>
</comment>
<dbReference type="InterPro" id="IPR011008">
    <property type="entry name" value="Dimeric_a/b-barrel"/>
</dbReference>
<reference evidence="4" key="2">
    <citation type="submission" date="2019-04" db="UniProtKB">
        <authorList>
            <consortium name="EnsemblPlants"/>
        </authorList>
    </citation>
    <scope>IDENTIFICATION</scope>
    <source>
        <strain evidence="4">cv. Heinz 1706</strain>
    </source>
</reference>
<dbReference type="Proteomes" id="UP000004994">
    <property type="component" value="Unassembled WGS sequence"/>
</dbReference>
<dbReference type="PANTHER" id="PTHR21017">
    <property type="entry name" value="NIPSNAP-RELATED"/>
    <property type="match status" value="1"/>
</dbReference>
<sequence length="267" mass="30404">MLYDVRTYTCRPGTIKKHLALYAEHGFAVQSRHLGKPLAYMQTETGNVNSYTHIWVYDSAADREAKRQALQKDPAWADYLRMSAEAGYLISQENRLMTPASGTRPGSVPAAHGRGKPLGQWSEKHSLELFAANHAHQLGNDAIGKDQRQQQDLDGPEMGPVDFQKQLLVGCRQARRLFPVLVQPFKVVHEQRHQCVDQRFPRDIPDQRLVRKSIDERQQIGDQYRFTQNQRGKQDKKPTSPCLWNGAAVPWRAAMPRIVLAAVESRK</sequence>
<evidence type="ECO:0000256" key="2">
    <source>
        <dbReference type="SAM" id="MobiDB-lite"/>
    </source>
</evidence>
<name>A0A494G9B3_SOLLC</name>
<organism evidence="4">
    <name type="scientific">Solanum lycopersicum</name>
    <name type="common">Tomato</name>
    <name type="synonym">Lycopersicon esculentum</name>
    <dbReference type="NCBI Taxonomy" id="4081"/>
    <lineage>
        <taxon>Eukaryota</taxon>
        <taxon>Viridiplantae</taxon>
        <taxon>Streptophyta</taxon>
        <taxon>Embryophyta</taxon>
        <taxon>Tracheophyta</taxon>
        <taxon>Spermatophyta</taxon>
        <taxon>Magnoliopsida</taxon>
        <taxon>eudicotyledons</taxon>
        <taxon>Gunneridae</taxon>
        <taxon>Pentapetalae</taxon>
        <taxon>asterids</taxon>
        <taxon>lamiids</taxon>
        <taxon>Solanales</taxon>
        <taxon>Solanaceae</taxon>
        <taxon>Solanoideae</taxon>
        <taxon>Solaneae</taxon>
        <taxon>Solanum</taxon>
        <taxon>Solanum subgen. Lycopersicon</taxon>
    </lineage>
</organism>
<evidence type="ECO:0000259" key="3">
    <source>
        <dbReference type="Pfam" id="PF07978"/>
    </source>
</evidence>
<dbReference type="PANTHER" id="PTHR21017:SF17">
    <property type="entry name" value="PROTEIN NIPSNAP"/>
    <property type="match status" value="1"/>
</dbReference>
<dbReference type="SUPFAM" id="SSF54909">
    <property type="entry name" value="Dimeric alpha+beta barrel"/>
    <property type="match status" value="1"/>
</dbReference>
<dbReference type="AlphaFoldDB" id="A0A494G9B3"/>